<keyword evidence="6" id="KW-1185">Reference proteome</keyword>
<evidence type="ECO:0000256" key="3">
    <source>
        <dbReference type="SAM" id="MobiDB-lite"/>
    </source>
</evidence>
<dbReference type="InterPro" id="IPR051500">
    <property type="entry name" value="cTAGE_MIA/OTOR"/>
</dbReference>
<dbReference type="HOGENOM" id="CLU_002106_2_0_1"/>
<reference evidence="5" key="3">
    <citation type="submission" date="2025-09" db="UniProtKB">
        <authorList>
            <consortium name="Ensembl"/>
        </authorList>
    </citation>
    <scope>IDENTIFICATION</scope>
</reference>
<dbReference type="GO" id="GO:0005789">
    <property type="term" value="C:endoplasmic reticulum membrane"/>
    <property type="evidence" value="ECO:0007669"/>
    <property type="project" value="TreeGrafter"/>
</dbReference>
<evidence type="ECO:0000256" key="2">
    <source>
        <dbReference type="SAM" id="Coils"/>
    </source>
</evidence>
<keyword evidence="4" id="KW-0472">Membrane</keyword>
<feature type="compositionally biased region" description="Basic and acidic residues" evidence="3">
    <location>
        <begin position="536"/>
        <end position="571"/>
    </location>
</feature>
<dbReference type="EMBL" id="AAPE02022504">
    <property type="status" value="NOT_ANNOTATED_CDS"/>
    <property type="molecule type" value="Genomic_DNA"/>
</dbReference>
<evidence type="ECO:0000256" key="4">
    <source>
        <dbReference type="SAM" id="Phobius"/>
    </source>
</evidence>
<dbReference type="GO" id="GO:0006888">
    <property type="term" value="P:endoplasmic reticulum to Golgi vesicle-mediated transport"/>
    <property type="evidence" value="ECO:0007669"/>
    <property type="project" value="TreeGrafter"/>
</dbReference>
<keyword evidence="4" id="KW-0812">Transmembrane</keyword>
<reference evidence="5" key="2">
    <citation type="submission" date="2025-08" db="UniProtKB">
        <authorList>
            <consortium name="Ensembl"/>
        </authorList>
    </citation>
    <scope>IDENTIFICATION</scope>
</reference>
<dbReference type="STRING" id="59463.ENSMLUP00000008886"/>
<dbReference type="eggNOG" id="ENOG502QUND">
    <property type="taxonomic scope" value="Eukaryota"/>
</dbReference>
<accession>G1PEE5</accession>
<feature type="compositionally biased region" description="Polar residues" evidence="3">
    <location>
        <begin position="755"/>
        <end position="764"/>
    </location>
</feature>
<feature type="transmembrane region" description="Helical" evidence="4">
    <location>
        <begin position="34"/>
        <end position="56"/>
    </location>
</feature>
<organism evidence="5 6">
    <name type="scientific">Myotis lucifugus</name>
    <name type="common">Little brown bat</name>
    <dbReference type="NCBI Taxonomy" id="59463"/>
    <lineage>
        <taxon>Eukaryota</taxon>
        <taxon>Metazoa</taxon>
        <taxon>Chordata</taxon>
        <taxon>Craniata</taxon>
        <taxon>Vertebrata</taxon>
        <taxon>Euteleostomi</taxon>
        <taxon>Mammalia</taxon>
        <taxon>Eutheria</taxon>
        <taxon>Laurasiatheria</taxon>
        <taxon>Chiroptera</taxon>
        <taxon>Yangochiroptera</taxon>
        <taxon>Vespertilionidae</taxon>
        <taxon>Myotis</taxon>
    </lineage>
</organism>
<name>G1PEE5_MYOLU</name>
<evidence type="ECO:0000256" key="1">
    <source>
        <dbReference type="ARBA" id="ARBA00023054"/>
    </source>
</evidence>
<dbReference type="PANTHER" id="PTHR23158">
    <property type="entry name" value="MELANOMA INHIBITORY ACTIVITY-RELATED"/>
    <property type="match status" value="1"/>
</dbReference>
<dbReference type="Proteomes" id="UP000001074">
    <property type="component" value="Unassembled WGS sequence"/>
</dbReference>
<dbReference type="PANTHER" id="PTHR23158:SF38">
    <property type="entry name" value="MELANOMA INHIBITORY ACTIVITY PROTEIN 2"/>
    <property type="match status" value="1"/>
</dbReference>
<dbReference type="GO" id="GO:0035459">
    <property type="term" value="P:vesicle cargo loading"/>
    <property type="evidence" value="ECO:0007669"/>
    <property type="project" value="TreeGrafter"/>
</dbReference>
<feature type="coiled-coil region" evidence="2">
    <location>
        <begin position="402"/>
        <end position="440"/>
    </location>
</feature>
<dbReference type="AlphaFoldDB" id="G1PEE5"/>
<sequence length="764" mass="86712">TASLAPPPTLGLAQTKTRGGVARYEGKSPHPYGFLWELLICAAMVGFFLFAVFVGLEAGFMWKEEKRAVELSTRMEENCEPLEKCSLGEKEGEGFESLQDSSFEEESTESQSLEAICGKLNSFKSEFGDKILFLEKELKEEESEQDGLVVDISKRIQSLEDESKLLKSQVAEAKTTFKIFQMNEELLKIAIKDTLSESSQLQESQKQLLQEAEEWEEQVSELNEQKITFEDSKVYAKQVLCDKENQIKSLTEYLLKMRDWTAVLGEDVRDENLELEMSDSENSVLSGNQPKGDLKKLIHTAKLKAYLKTLEGERNQINTQLTEVDKTKGELIECIKNLQAEHTSLQSENEHLENENQKLQHKLKVMTEMYQENEKILNRKLTVEENYRLEKEKKRSKGDEKITHATEDLETYRKRAKDLEEELEKTIHSYQGQIISHEKKAHDNWLAAWTAERNLSDLKKENFYLRQKLNETELKFELLEKDLYALDAPNTAFFREHSPYGLSPLGQPSSETRAFLSLPTLLEGPLRLSPLLPGGRRRDLRGPGNPHDHQITNERGESSSDKLTHPHREPSDTGSLSPPWEQDHRMIIPPSGQPYPDPALPLHRQDRFYANIGRPSGPAEHRSFNMPDGSMSSKMESSGNDSKDHLGNLNMPDASLPTKSKVTGPGVDPPIRGSLFPMDARGPYMRRGPPFPLLPGSMYGASCDYFPPRDFSGPPPPPLAMRNVYSPRAFPHYLLPRAGFPPHPERRSKYPSVSILPSSEPTTE</sequence>
<keyword evidence="1 2" id="KW-0175">Coiled coil</keyword>
<proteinExistence type="predicted"/>
<feature type="region of interest" description="Disordered" evidence="3">
    <location>
        <begin position="736"/>
        <end position="764"/>
    </location>
</feature>
<dbReference type="GO" id="GO:0070971">
    <property type="term" value="C:endoplasmic reticulum exit site"/>
    <property type="evidence" value="ECO:0007669"/>
    <property type="project" value="TreeGrafter"/>
</dbReference>
<evidence type="ECO:0000313" key="6">
    <source>
        <dbReference type="Proteomes" id="UP000001074"/>
    </source>
</evidence>
<feature type="coiled-coil region" evidence="2">
    <location>
        <begin position="307"/>
        <end position="369"/>
    </location>
</feature>
<reference evidence="5 6" key="1">
    <citation type="journal article" date="2011" name="Nature">
        <title>A high-resolution map of human evolutionary constraint using 29 mammals.</title>
        <authorList>
            <person name="Lindblad-Toh K."/>
            <person name="Garber M."/>
            <person name="Zuk O."/>
            <person name="Lin M.F."/>
            <person name="Parker B.J."/>
            <person name="Washietl S."/>
            <person name="Kheradpour P."/>
            <person name="Ernst J."/>
            <person name="Jordan G."/>
            <person name="Mauceli E."/>
            <person name="Ward L.D."/>
            <person name="Lowe C.B."/>
            <person name="Holloway A.K."/>
            <person name="Clamp M."/>
            <person name="Gnerre S."/>
            <person name="Alfoldi J."/>
            <person name="Beal K."/>
            <person name="Chang J."/>
            <person name="Clawson H."/>
            <person name="Cuff J."/>
            <person name="Di Palma F."/>
            <person name="Fitzgerald S."/>
            <person name="Flicek P."/>
            <person name="Guttman M."/>
            <person name="Hubisz M.J."/>
            <person name="Jaffe D.B."/>
            <person name="Jungreis I."/>
            <person name="Kent W.J."/>
            <person name="Kostka D."/>
            <person name="Lara M."/>
            <person name="Martins A.L."/>
            <person name="Massingham T."/>
            <person name="Moltke I."/>
            <person name="Raney B.J."/>
            <person name="Rasmussen M.D."/>
            <person name="Robinson J."/>
            <person name="Stark A."/>
            <person name="Vilella A.J."/>
            <person name="Wen J."/>
            <person name="Xie X."/>
            <person name="Zody M.C."/>
            <person name="Baldwin J."/>
            <person name="Bloom T."/>
            <person name="Chin C.W."/>
            <person name="Heiman D."/>
            <person name="Nicol R."/>
            <person name="Nusbaum C."/>
            <person name="Young S."/>
            <person name="Wilkinson J."/>
            <person name="Worley K.C."/>
            <person name="Kovar C.L."/>
            <person name="Muzny D.M."/>
            <person name="Gibbs R.A."/>
            <person name="Cree A."/>
            <person name="Dihn H.H."/>
            <person name="Fowler G."/>
            <person name="Jhangiani S."/>
            <person name="Joshi V."/>
            <person name="Lee S."/>
            <person name="Lewis L.R."/>
            <person name="Nazareth L.V."/>
            <person name="Okwuonu G."/>
            <person name="Santibanez J."/>
            <person name="Warren W.C."/>
            <person name="Mardis E.R."/>
            <person name="Weinstock G.M."/>
            <person name="Wilson R.K."/>
            <person name="Delehaunty K."/>
            <person name="Dooling D."/>
            <person name="Fronik C."/>
            <person name="Fulton L."/>
            <person name="Fulton B."/>
            <person name="Graves T."/>
            <person name="Minx P."/>
            <person name="Sodergren E."/>
            <person name="Birney E."/>
            <person name="Margulies E.H."/>
            <person name="Herrero J."/>
            <person name="Green E.D."/>
            <person name="Haussler D."/>
            <person name="Siepel A."/>
            <person name="Goldman N."/>
            <person name="Pollard K.S."/>
            <person name="Pedersen J.S."/>
            <person name="Lander E.S."/>
            <person name="Kellis M."/>
        </authorList>
    </citation>
    <scope>NUCLEOTIDE SEQUENCE [LARGE SCALE GENOMIC DNA]</scope>
</reference>
<dbReference type="Ensembl" id="ENSMLUT00000009746.2">
    <property type="protein sequence ID" value="ENSMLUP00000008886.2"/>
    <property type="gene ID" value="ENSMLUG00000009708.2"/>
</dbReference>
<evidence type="ECO:0000313" key="5">
    <source>
        <dbReference type="Ensembl" id="ENSMLUP00000008886.2"/>
    </source>
</evidence>
<dbReference type="GeneTree" id="ENSGT00950000182767"/>
<dbReference type="GO" id="GO:0009306">
    <property type="term" value="P:protein secretion"/>
    <property type="evidence" value="ECO:0007669"/>
    <property type="project" value="TreeGrafter"/>
</dbReference>
<feature type="region of interest" description="Disordered" evidence="3">
    <location>
        <begin position="527"/>
        <end position="672"/>
    </location>
</feature>
<protein>
    <recommendedName>
        <fullName evidence="7">MIA SH3 domain ER export factor 2</fullName>
    </recommendedName>
</protein>
<dbReference type="InParanoid" id="G1PEE5"/>
<feature type="compositionally biased region" description="Polar residues" evidence="3">
    <location>
        <begin position="630"/>
        <end position="640"/>
    </location>
</feature>
<keyword evidence="4" id="KW-1133">Transmembrane helix</keyword>
<feature type="coiled-coil region" evidence="2">
    <location>
        <begin position="124"/>
        <end position="232"/>
    </location>
</feature>
<dbReference type="OMA" id="FGAMEEP"/>
<evidence type="ECO:0008006" key="7">
    <source>
        <dbReference type="Google" id="ProtNLM"/>
    </source>
</evidence>